<accession>A0A7X4LIH7</accession>
<dbReference type="CDD" id="cd03020">
    <property type="entry name" value="DsbA_DsbC_DsbG"/>
    <property type="match status" value="1"/>
</dbReference>
<dbReference type="PANTHER" id="PTHR35272">
    <property type="entry name" value="THIOL:DISULFIDE INTERCHANGE PROTEIN DSBC-RELATED"/>
    <property type="match status" value="1"/>
</dbReference>
<dbReference type="Pfam" id="PF10411">
    <property type="entry name" value="DsbC_N"/>
    <property type="match status" value="1"/>
</dbReference>
<dbReference type="Gene3D" id="3.10.450.70">
    <property type="entry name" value="Disulphide bond isomerase, DsbC/G, N-terminal"/>
    <property type="match status" value="1"/>
</dbReference>
<evidence type="ECO:0000313" key="10">
    <source>
        <dbReference type="EMBL" id="MZI92548.1"/>
    </source>
</evidence>
<dbReference type="PANTHER" id="PTHR35272:SF3">
    <property type="entry name" value="THIOL:DISULFIDE INTERCHANGE PROTEIN DSBC"/>
    <property type="match status" value="1"/>
</dbReference>
<dbReference type="InterPro" id="IPR036249">
    <property type="entry name" value="Thioredoxin-like_sf"/>
</dbReference>
<dbReference type="InterPro" id="IPR033954">
    <property type="entry name" value="DiS-bond_Isoase_DsbC/G"/>
</dbReference>
<comment type="similarity">
    <text evidence="2 7">Belongs to the thioredoxin family. DsbC subfamily.</text>
</comment>
<evidence type="ECO:0000256" key="5">
    <source>
        <dbReference type="ARBA" id="ARBA00023157"/>
    </source>
</evidence>
<keyword evidence="3 7" id="KW-0732">Signal</keyword>
<keyword evidence="6 7" id="KW-0676">Redox-active center</keyword>
<dbReference type="InterPro" id="IPR018950">
    <property type="entry name" value="DiS-bond_isomerase_DsbC/G_N"/>
</dbReference>
<evidence type="ECO:0000256" key="6">
    <source>
        <dbReference type="ARBA" id="ARBA00023284"/>
    </source>
</evidence>
<dbReference type="InterPro" id="IPR009094">
    <property type="entry name" value="DiS-bond_isomerase_DsbC/G_N_sf"/>
</dbReference>
<organism evidence="10 11">
    <name type="scientific">Vibrio eleionomae</name>
    <dbReference type="NCBI Taxonomy" id="2653505"/>
    <lineage>
        <taxon>Bacteria</taxon>
        <taxon>Pseudomonadati</taxon>
        <taxon>Pseudomonadota</taxon>
        <taxon>Gammaproteobacteria</taxon>
        <taxon>Vibrionales</taxon>
        <taxon>Vibrionaceae</taxon>
        <taxon>Vibrio</taxon>
    </lineage>
</organism>
<dbReference type="InterPro" id="IPR051470">
    <property type="entry name" value="Thiol:disulfide_interchange"/>
</dbReference>
<keyword evidence="5" id="KW-1015">Disulfide bond</keyword>
<dbReference type="GO" id="GO:0016853">
    <property type="term" value="F:isomerase activity"/>
    <property type="evidence" value="ECO:0007669"/>
    <property type="project" value="UniProtKB-KW"/>
</dbReference>
<feature type="domain" description="Thioredoxin-like fold" evidence="9">
    <location>
        <begin position="129"/>
        <end position="257"/>
    </location>
</feature>
<reference evidence="10 11" key="1">
    <citation type="submission" date="2019-10" db="EMBL/GenBank/DDBJ databases">
        <title>Vibrio sp. nov. isolated from a shrimp pond.</title>
        <authorList>
            <person name="Gomez-Gil B."/>
            <person name="Enciso-Ibarra J."/>
            <person name="Enciso-Ibarra K."/>
            <person name="Bolan-Mejia C."/>
        </authorList>
    </citation>
    <scope>NUCLEOTIDE SEQUENCE [LARGE SCALE GENOMIC DNA]</scope>
    <source>
        <strain evidence="10 11">CAIM 722</strain>
    </source>
</reference>
<dbReference type="InterPro" id="IPR017937">
    <property type="entry name" value="Thioredoxin_CS"/>
</dbReference>
<evidence type="ECO:0000256" key="1">
    <source>
        <dbReference type="ARBA" id="ARBA00004418"/>
    </source>
</evidence>
<evidence type="ECO:0000256" key="3">
    <source>
        <dbReference type="ARBA" id="ARBA00022729"/>
    </source>
</evidence>
<dbReference type="Pfam" id="PF13098">
    <property type="entry name" value="Thioredoxin_2"/>
    <property type="match status" value="1"/>
</dbReference>
<feature type="signal peptide" evidence="7">
    <location>
        <begin position="1"/>
        <end position="26"/>
    </location>
</feature>
<proteinExistence type="inferred from homology"/>
<feature type="chain" id="PRO_5031600986" description="Thiol:disulfide interchange protein" evidence="7">
    <location>
        <begin position="27"/>
        <end position="260"/>
    </location>
</feature>
<dbReference type="InterPro" id="IPR012336">
    <property type="entry name" value="Thioredoxin-like_fold"/>
</dbReference>
<evidence type="ECO:0000259" key="8">
    <source>
        <dbReference type="Pfam" id="PF10411"/>
    </source>
</evidence>
<protein>
    <recommendedName>
        <fullName evidence="7">Thiol:disulfide interchange protein</fullName>
    </recommendedName>
</protein>
<gene>
    <name evidence="10" type="primary">dsbC</name>
    <name evidence="10" type="ORF">F9817_04925</name>
</gene>
<dbReference type="NCBIfam" id="NF008129">
    <property type="entry name" value="PRK10877.1"/>
    <property type="match status" value="1"/>
</dbReference>
<comment type="subcellular location">
    <subcellularLocation>
        <location evidence="1 7">Periplasm</location>
    </subcellularLocation>
</comment>
<dbReference type="EMBL" id="WEKT01000005">
    <property type="protein sequence ID" value="MZI92548.1"/>
    <property type="molecule type" value="Genomic_DNA"/>
</dbReference>
<keyword evidence="11" id="KW-1185">Reference proteome</keyword>
<dbReference type="Proteomes" id="UP000462621">
    <property type="component" value="Unassembled WGS sequence"/>
</dbReference>
<dbReference type="GO" id="GO:0042597">
    <property type="term" value="C:periplasmic space"/>
    <property type="evidence" value="ECO:0007669"/>
    <property type="project" value="UniProtKB-SubCell"/>
</dbReference>
<evidence type="ECO:0000259" key="9">
    <source>
        <dbReference type="Pfam" id="PF13098"/>
    </source>
</evidence>
<keyword evidence="10" id="KW-0413">Isomerase</keyword>
<keyword evidence="4 7" id="KW-0574">Periplasm</keyword>
<evidence type="ECO:0000256" key="7">
    <source>
        <dbReference type="RuleBase" id="RU364038"/>
    </source>
</evidence>
<dbReference type="Gene3D" id="3.40.30.10">
    <property type="entry name" value="Glutaredoxin"/>
    <property type="match status" value="1"/>
</dbReference>
<dbReference type="PROSITE" id="PS00194">
    <property type="entry name" value="THIOREDOXIN_1"/>
    <property type="match status" value="1"/>
</dbReference>
<evidence type="ECO:0000313" key="11">
    <source>
        <dbReference type="Proteomes" id="UP000462621"/>
    </source>
</evidence>
<feature type="domain" description="Disulphide bond isomerase DsbC/G N-terminal" evidence="8">
    <location>
        <begin position="46"/>
        <end position="98"/>
    </location>
</feature>
<dbReference type="SUPFAM" id="SSF52833">
    <property type="entry name" value="Thioredoxin-like"/>
    <property type="match status" value="1"/>
</dbReference>
<comment type="caution">
    <text evidence="10">The sequence shown here is derived from an EMBL/GenBank/DDBJ whole genome shotgun (WGS) entry which is preliminary data.</text>
</comment>
<name>A0A7X4LIH7_9VIBR</name>
<evidence type="ECO:0000256" key="2">
    <source>
        <dbReference type="ARBA" id="ARBA00009813"/>
    </source>
</evidence>
<evidence type="ECO:0000256" key="4">
    <source>
        <dbReference type="ARBA" id="ARBA00022764"/>
    </source>
</evidence>
<sequence>MNLLRRILFLTLPILALTSYVPTTMAASTASESGVLKHTQIDVNLFKEHFAKLGLQVSEVIPSDIDGLVEVHTNGGVLFSTPDASQFIAGKLYGLDNNGQYVDVLAKRQAPINAKKIAQYRGDMIEYKAPHEKYAVTVFTDITCGYCAKLHSQMKEYNDAGITVRYLAFPRQGPQGQVATQMAAIWCSKDPAESMNIAKSEHKLPPKPDNLQVCEKKVAEHYQLGRELGVNGTPSIFLPNGEMVGGYLPPQQLLARLKQI</sequence>
<dbReference type="SUPFAM" id="SSF54423">
    <property type="entry name" value="DsbC/DsbG N-terminal domain-like"/>
    <property type="match status" value="1"/>
</dbReference>
<dbReference type="AlphaFoldDB" id="A0A7X4LIH7"/>
<comment type="function">
    <text evidence="7">Required for disulfide bond formation in some periplasmic proteins. Acts by transferring its disulfide bond to other proteins and is reduced in the process.</text>
</comment>